<evidence type="ECO:0000256" key="5">
    <source>
        <dbReference type="ARBA" id="ARBA00022723"/>
    </source>
</evidence>
<keyword evidence="6" id="KW-0227">DNA damage</keyword>
<feature type="domain" description="RING-type" evidence="17">
    <location>
        <begin position="18"/>
        <end position="57"/>
    </location>
</feature>
<dbReference type="GO" id="GO:0005634">
    <property type="term" value="C:nucleus"/>
    <property type="evidence" value="ECO:0007669"/>
    <property type="project" value="UniProtKB-SubCell"/>
</dbReference>
<keyword evidence="11" id="KW-0234">DNA repair</keyword>
<feature type="coiled-coil region" evidence="16">
    <location>
        <begin position="119"/>
        <end position="146"/>
    </location>
</feature>
<dbReference type="GO" id="GO:0008270">
    <property type="term" value="F:zinc ion binding"/>
    <property type="evidence" value="ECO:0007669"/>
    <property type="project" value="UniProtKB-KW"/>
</dbReference>
<comment type="subcellular location">
    <subcellularLocation>
        <location evidence="2">Nucleus</location>
    </subcellularLocation>
</comment>
<keyword evidence="19" id="KW-1185">Reference proteome</keyword>
<dbReference type="CDD" id="cd16550">
    <property type="entry name" value="RING-HC_RNF168"/>
    <property type="match status" value="1"/>
</dbReference>
<dbReference type="GO" id="GO:0061630">
    <property type="term" value="F:ubiquitin protein ligase activity"/>
    <property type="evidence" value="ECO:0007669"/>
    <property type="project" value="UniProtKB-EC"/>
</dbReference>
<evidence type="ECO:0000256" key="7">
    <source>
        <dbReference type="ARBA" id="ARBA00022771"/>
    </source>
</evidence>
<evidence type="ECO:0000256" key="6">
    <source>
        <dbReference type="ARBA" id="ARBA00022763"/>
    </source>
</evidence>
<dbReference type="Ensembl" id="ENSLAFT00000032799.1">
    <property type="protein sequence ID" value="ENSLAFP00000023269.1"/>
    <property type="gene ID" value="ENSLAFG00000031705.1"/>
</dbReference>
<dbReference type="InterPro" id="IPR051657">
    <property type="entry name" value="RNF168/RNF169_E3_ubiq-ligase"/>
</dbReference>
<dbReference type="Gene3D" id="3.30.40.10">
    <property type="entry name" value="Zinc/RING finger domain, C3HC4 (zinc finger)"/>
    <property type="match status" value="1"/>
</dbReference>
<evidence type="ECO:0000259" key="17">
    <source>
        <dbReference type="PROSITE" id="PS50089"/>
    </source>
</evidence>
<keyword evidence="9" id="KW-0862">Zinc</keyword>
<dbReference type="GO" id="GO:0009314">
    <property type="term" value="P:response to radiation"/>
    <property type="evidence" value="ECO:0007669"/>
    <property type="project" value="UniProtKB-ARBA"/>
</dbReference>
<keyword evidence="16" id="KW-0175">Coiled coil</keyword>
<evidence type="ECO:0000256" key="8">
    <source>
        <dbReference type="ARBA" id="ARBA00022786"/>
    </source>
</evidence>
<evidence type="ECO:0000256" key="1">
    <source>
        <dbReference type="ARBA" id="ARBA00000900"/>
    </source>
</evidence>
<keyword evidence="12" id="KW-0539">Nucleus</keyword>
<evidence type="ECO:0000256" key="4">
    <source>
        <dbReference type="ARBA" id="ARBA00022679"/>
    </source>
</evidence>
<dbReference type="GeneTree" id="ENSGT00940000153680"/>
<comment type="catalytic activity">
    <reaction evidence="1">
        <text>S-ubiquitinyl-[E2 ubiquitin-conjugating enzyme]-L-cysteine + [acceptor protein]-L-lysine = [E2 ubiquitin-conjugating enzyme]-L-cysteine + N(6)-ubiquitinyl-[acceptor protein]-L-lysine.</text>
        <dbReference type="EC" id="2.3.2.27"/>
    </reaction>
</comment>
<evidence type="ECO:0000256" key="13">
    <source>
        <dbReference type="ARBA" id="ARBA00077266"/>
    </source>
</evidence>
<dbReference type="GO" id="GO:0006302">
    <property type="term" value="P:double-strand break repair"/>
    <property type="evidence" value="ECO:0007669"/>
    <property type="project" value="TreeGrafter"/>
</dbReference>
<dbReference type="GO" id="GO:1902494">
    <property type="term" value="C:catalytic complex"/>
    <property type="evidence" value="ECO:0007669"/>
    <property type="project" value="UniProtKB-ARBA"/>
</dbReference>
<keyword evidence="10" id="KW-0156">Chromatin regulator</keyword>
<dbReference type="HOGENOM" id="CLU_095365_0_0_1"/>
<keyword evidence="4" id="KW-0808">Transferase</keyword>
<dbReference type="PANTHER" id="PTHR23328">
    <property type="entry name" value="RING-TYPE DOMAIN-CONTAINING PROTEIN"/>
    <property type="match status" value="1"/>
</dbReference>
<evidence type="ECO:0000313" key="18">
    <source>
        <dbReference type="Ensembl" id="ENSLAFP00000023269.1"/>
    </source>
</evidence>
<dbReference type="InterPro" id="IPR013083">
    <property type="entry name" value="Znf_RING/FYVE/PHD"/>
</dbReference>
<dbReference type="CDD" id="cd22265">
    <property type="entry name" value="UDM1_RNF168"/>
    <property type="match status" value="1"/>
</dbReference>
<proteinExistence type="predicted"/>
<evidence type="ECO:0000256" key="10">
    <source>
        <dbReference type="ARBA" id="ARBA00022853"/>
    </source>
</evidence>
<reference evidence="18" key="3">
    <citation type="submission" date="2025-09" db="UniProtKB">
        <authorList>
            <consortium name="Ensembl"/>
        </authorList>
    </citation>
    <scope>IDENTIFICATION</scope>
    <source>
        <strain evidence="18">Isolate ISIS603380</strain>
    </source>
</reference>
<dbReference type="PANTHER" id="PTHR23328:SF1">
    <property type="entry name" value="E3 UBIQUITIN-PROTEIN LIGASE RNF168"/>
    <property type="match status" value="1"/>
</dbReference>
<reference evidence="18" key="2">
    <citation type="submission" date="2025-08" db="UniProtKB">
        <authorList>
            <consortium name="Ensembl"/>
        </authorList>
    </citation>
    <scope>IDENTIFICATION</scope>
    <source>
        <strain evidence="18">Isolate ISIS603380</strain>
    </source>
</reference>
<reference evidence="18 19" key="1">
    <citation type="submission" date="2009-06" db="EMBL/GenBank/DDBJ databases">
        <title>The Genome Sequence of Loxodonta africana (African elephant).</title>
        <authorList>
            <person name="Di Palma F."/>
            <person name="Heiman D."/>
            <person name="Young S."/>
            <person name="Johnson J."/>
            <person name="Lander E.S."/>
            <person name="Lindblad-Toh K."/>
        </authorList>
    </citation>
    <scope>NUCLEOTIDE SEQUENCE [LARGE SCALE GENOMIC DNA]</scope>
    <source>
        <strain evidence="18 19">Isolate ISIS603380</strain>
    </source>
</reference>
<keyword evidence="8" id="KW-0833">Ubl conjugation pathway</keyword>
<dbReference type="SUPFAM" id="SSF57850">
    <property type="entry name" value="RING/U-box"/>
    <property type="match status" value="1"/>
</dbReference>
<sequence length="201" mass="23683">MKMAVPADAVPSLLQCQCQICLEILFEPVTLPCNHTVCNPCFQSTLEKANLCCPFCRRRISSWARYHTRRNSLVNMELWETIQKYYPKECGLRARGQDAGEIVDDCQLDRVLSMPGELRIEYEKEVRKMEAERRAQQEEDDKASEEYVKKLLDKGEKEKLMELEHLYSERHKQEQQDRLLAMKLQKKMDKEMKPNRQKGTP</sequence>
<dbReference type="AlphaFoldDB" id="G3U611"/>
<dbReference type="SMART" id="SM00184">
    <property type="entry name" value="RING"/>
    <property type="match status" value="1"/>
</dbReference>
<evidence type="ECO:0000256" key="15">
    <source>
        <dbReference type="PROSITE-ProRule" id="PRU00175"/>
    </source>
</evidence>
<dbReference type="GO" id="GO:0035861">
    <property type="term" value="C:site of double-strand break"/>
    <property type="evidence" value="ECO:0007669"/>
    <property type="project" value="TreeGrafter"/>
</dbReference>
<evidence type="ECO:0000256" key="11">
    <source>
        <dbReference type="ARBA" id="ARBA00023204"/>
    </source>
</evidence>
<name>G3U611_LOXAF</name>
<dbReference type="STRING" id="9785.ENSLAFP00000023269"/>
<keyword evidence="7 15" id="KW-0863">Zinc-finger</keyword>
<keyword evidence="5" id="KW-0479">Metal-binding</keyword>
<dbReference type="EC" id="2.3.2.27" evidence="3"/>
<dbReference type="GO" id="GO:0006325">
    <property type="term" value="P:chromatin organization"/>
    <property type="evidence" value="ECO:0007669"/>
    <property type="project" value="UniProtKB-KW"/>
</dbReference>
<organism evidence="18 19">
    <name type="scientific">Loxodonta africana</name>
    <name type="common">African elephant</name>
    <dbReference type="NCBI Taxonomy" id="9785"/>
    <lineage>
        <taxon>Eukaryota</taxon>
        <taxon>Metazoa</taxon>
        <taxon>Chordata</taxon>
        <taxon>Craniata</taxon>
        <taxon>Vertebrata</taxon>
        <taxon>Euteleostomi</taxon>
        <taxon>Mammalia</taxon>
        <taxon>Eutheria</taxon>
        <taxon>Afrotheria</taxon>
        <taxon>Proboscidea</taxon>
        <taxon>Elephantidae</taxon>
        <taxon>Loxodonta</taxon>
    </lineage>
</organism>
<protein>
    <recommendedName>
        <fullName evidence="3">RING-type E3 ubiquitin transferase</fullName>
        <ecNumber evidence="3">2.3.2.27</ecNumber>
    </recommendedName>
    <alternativeName>
        <fullName evidence="13 14">RING-type E3 ubiquitin transferase RNF168</fullName>
    </alternativeName>
</protein>
<dbReference type="InterPro" id="IPR001841">
    <property type="entry name" value="Znf_RING"/>
</dbReference>
<accession>G3U611</accession>
<evidence type="ECO:0000256" key="2">
    <source>
        <dbReference type="ARBA" id="ARBA00004123"/>
    </source>
</evidence>
<dbReference type="InParanoid" id="G3U611"/>
<dbReference type="Pfam" id="PF13923">
    <property type="entry name" value="zf-C3HC4_2"/>
    <property type="match status" value="1"/>
</dbReference>
<dbReference type="eggNOG" id="KOG4159">
    <property type="taxonomic scope" value="Eukaryota"/>
</dbReference>
<evidence type="ECO:0000256" key="3">
    <source>
        <dbReference type="ARBA" id="ARBA00012483"/>
    </source>
</evidence>
<dbReference type="Proteomes" id="UP000007646">
    <property type="component" value="Unassembled WGS sequence"/>
</dbReference>
<evidence type="ECO:0000256" key="9">
    <source>
        <dbReference type="ARBA" id="ARBA00022833"/>
    </source>
</evidence>
<evidence type="ECO:0000256" key="12">
    <source>
        <dbReference type="ARBA" id="ARBA00023242"/>
    </source>
</evidence>
<dbReference type="PROSITE" id="PS50089">
    <property type="entry name" value="ZF_RING_2"/>
    <property type="match status" value="1"/>
</dbReference>
<evidence type="ECO:0000256" key="14">
    <source>
        <dbReference type="ARBA" id="ARBA00079844"/>
    </source>
</evidence>
<evidence type="ECO:0000313" key="19">
    <source>
        <dbReference type="Proteomes" id="UP000007646"/>
    </source>
</evidence>
<dbReference type="OMA" id="QFASEEC"/>
<dbReference type="FunFam" id="3.30.40.10:FF:000466">
    <property type="entry name" value="E3 ubiquitin-protein ligase RNF168"/>
    <property type="match status" value="1"/>
</dbReference>
<dbReference type="GO" id="GO:0031491">
    <property type="term" value="F:nucleosome binding"/>
    <property type="evidence" value="ECO:0007669"/>
    <property type="project" value="TreeGrafter"/>
</dbReference>
<evidence type="ECO:0000256" key="16">
    <source>
        <dbReference type="SAM" id="Coils"/>
    </source>
</evidence>